<accession>A0ABU1ILK1</accession>
<dbReference type="PANTHER" id="PTHR48413:SF1">
    <property type="entry name" value="PROTEIN HEAT-STRESS-ASSOCIATED 32"/>
    <property type="match status" value="1"/>
</dbReference>
<dbReference type="RefSeq" id="WP_309862178.1">
    <property type="nucleotide sequence ID" value="NZ_JAVDQG010000001.1"/>
</dbReference>
<keyword evidence="3" id="KW-1185">Reference proteome</keyword>
<dbReference type="Gene3D" id="3.20.20.70">
    <property type="entry name" value="Aldolase class I"/>
    <property type="match status" value="1"/>
</dbReference>
<keyword evidence="2" id="KW-0456">Lyase</keyword>
<evidence type="ECO:0000313" key="3">
    <source>
        <dbReference type="Proteomes" id="UP001185012"/>
    </source>
</evidence>
<dbReference type="Pfam" id="PF02679">
    <property type="entry name" value="ComA"/>
    <property type="match status" value="1"/>
</dbReference>
<dbReference type="InterPro" id="IPR003830">
    <property type="entry name" value="ComA_synth"/>
</dbReference>
<dbReference type="SUPFAM" id="SSF102110">
    <property type="entry name" value="(2r)-phospho-3-sulfolactate synthase ComA"/>
    <property type="match status" value="1"/>
</dbReference>
<gene>
    <name evidence="2" type="ORF">JOE21_000653</name>
</gene>
<dbReference type="InterPro" id="IPR013785">
    <property type="entry name" value="Aldolase_TIM"/>
</dbReference>
<dbReference type="Proteomes" id="UP001185012">
    <property type="component" value="Unassembled WGS sequence"/>
</dbReference>
<dbReference type="EMBL" id="JAVDQG010000001">
    <property type="protein sequence ID" value="MDR6224665.1"/>
    <property type="molecule type" value="Genomic_DNA"/>
</dbReference>
<reference evidence="2 3" key="1">
    <citation type="submission" date="2023-07" db="EMBL/GenBank/DDBJ databases">
        <title>Genomic Encyclopedia of Type Strains, Phase IV (KMG-IV): sequencing the most valuable type-strain genomes for metagenomic binning, comparative biology and taxonomic classification.</title>
        <authorList>
            <person name="Goeker M."/>
        </authorList>
    </citation>
    <scope>NUCLEOTIDE SEQUENCE [LARGE SCALE GENOMIC DNA]</scope>
    <source>
        <strain evidence="2 3">DSM 45903</strain>
    </source>
</reference>
<dbReference type="GO" id="GO:0043817">
    <property type="term" value="F:phosphosulfolactate synthase activity"/>
    <property type="evidence" value="ECO:0007669"/>
    <property type="project" value="UniProtKB-EC"/>
</dbReference>
<organism evidence="2 3">
    <name type="scientific">Desmospora profundinema</name>
    <dbReference type="NCBI Taxonomy" id="1571184"/>
    <lineage>
        <taxon>Bacteria</taxon>
        <taxon>Bacillati</taxon>
        <taxon>Bacillota</taxon>
        <taxon>Bacilli</taxon>
        <taxon>Bacillales</taxon>
        <taxon>Thermoactinomycetaceae</taxon>
        <taxon>Desmospora</taxon>
    </lineage>
</organism>
<proteinExistence type="inferred from homology"/>
<sequence length="262" mass="29243">MKDPTRQRKEKPRDRGLTMVIDKGLGLGAYRDVIQLAGSYIDFMKLGFGTAVLTPVSLLAEKLRLSREADIHLYPGGTFFEVAYQQQGVQPYLDTLQAIGFEWVEISDGTISLSEQERIDTIQTARNRGFRVITEIGKKESGSTTPIRQLIAGFYRDMEAGADYVIVEGRESGKNVGIFDANGQLDSDYLLQVGEEIDHRFLIWECPQHSQQVHLFRLLGPEANVGNIAVGDILSVESLRRGLRSDTFYAFLPSPLRGGSRT</sequence>
<dbReference type="PANTHER" id="PTHR48413">
    <property type="match status" value="1"/>
</dbReference>
<comment type="caution">
    <text evidence="2">The sequence shown here is derived from an EMBL/GenBank/DDBJ whole genome shotgun (WGS) entry which is preliminary data.</text>
</comment>
<name>A0ABU1ILK1_9BACL</name>
<dbReference type="InterPro" id="IPR036112">
    <property type="entry name" value="ComA_synth_sf"/>
</dbReference>
<comment type="similarity">
    <text evidence="1">Belongs to the phosphosulfolactate synthase family.</text>
</comment>
<protein>
    <submittedName>
        <fullName evidence="2">Phosphosulfolactate synthase</fullName>
        <ecNumber evidence="2">4.4.1.19</ecNumber>
    </submittedName>
</protein>
<dbReference type="EC" id="4.4.1.19" evidence="2"/>
<evidence type="ECO:0000256" key="1">
    <source>
        <dbReference type="ARBA" id="ARBA00010424"/>
    </source>
</evidence>
<evidence type="ECO:0000313" key="2">
    <source>
        <dbReference type="EMBL" id="MDR6224665.1"/>
    </source>
</evidence>